<dbReference type="InterPro" id="IPR008257">
    <property type="entry name" value="Pept_M19"/>
</dbReference>
<dbReference type="PANTHER" id="PTHR10443:SF12">
    <property type="entry name" value="DIPEPTIDASE"/>
    <property type="match status" value="1"/>
</dbReference>
<dbReference type="SUPFAM" id="SSF51556">
    <property type="entry name" value="Metallo-dependent hydrolases"/>
    <property type="match status" value="1"/>
</dbReference>
<evidence type="ECO:0000313" key="2">
    <source>
        <dbReference type="Proteomes" id="UP000813420"/>
    </source>
</evidence>
<name>A0A9D3AI86_9FIRM</name>
<protein>
    <submittedName>
        <fullName evidence="1">Dipeptidase</fullName>
    </submittedName>
</protein>
<accession>A0A9D3AI86</accession>
<dbReference type="AlphaFoldDB" id="A0A9D3AI86"/>
<sequence length="326" mass="36631">MKLIDLHCDTIWKLMDLDRKGDLMENGCSINIPAMRQAGTKAQFFACFTYIEEWKERGGYDGAYRHVKEMIHYLKGQTDSFADDMALALTYEDLQENAGRGKISACLTVEEGGVLNGKTERLEELYREGVRLMTLMWNYENCIGFPNSSNPSVMRRGLKDFGREVVRKMNELGMIIDVSHASDGVFWDVLEESTQPVVASHSNCRAICPHPRNLTDEMIRTLAKEGGIAGLNFYGPFLGDEHASKIEEMTSHVLHMLNVGGSEFVAIGTDFDGFDGMDELEIPDAGKMERLWDALKKKGVTERQLDRIWGGNAERICAQVLARKGS</sequence>
<dbReference type="EMBL" id="DYXE01000009">
    <property type="protein sequence ID" value="HJH48813.1"/>
    <property type="molecule type" value="Genomic_DNA"/>
</dbReference>
<comment type="caution">
    <text evidence="1">The sequence shown here is derived from an EMBL/GenBank/DDBJ whole genome shotgun (WGS) entry which is preliminary data.</text>
</comment>
<dbReference type="Proteomes" id="UP000813420">
    <property type="component" value="Unassembled WGS sequence"/>
</dbReference>
<gene>
    <name evidence="1" type="ORF">K8V39_00940</name>
</gene>
<organism evidence="1 2">
    <name type="scientific">Merdimonas faecis</name>
    <dbReference type="NCBI Taxonomy" id="1653435"/>
    <lineage>
        <taxon>Bacteria</taxon>
        <taxon>Bacillati</taxon>
        <taxon>Bacillota</taxon>
        <taxon>Clostridia</taxon>
        <taxon>Lachnospirales</taxon>
        <taxon>Lachnospiraceae</taxon>
        <taxon>Merdimonas</taxon>
    </lineage>
</organism>
<dbReference type="Gene3D" id="3.20.20.140">
    <property type="entry name" value="Metal-dependent hydrolases"/>
    <property type="match status" value="1"/>
</dbReference>
<evidence type="ECO:0000313" key="1">
    <source>
        <dbReference type="EMBL" id="HJH48813.1"/>
    </source>
</evidence>
<dbReference type="InterPro" id="IPR032466">
    <property type="entry name" value="Metal_Hydrolase"/>
</dbReference>
<dbReference type="PANTHER" id="PTHR10443">
    <property type="entry name" value="MICROSOMAL DIPEPTIDASE"/>
    <property type="match status" value="1"/>
</dbReference>
<dbReference type="GO" id="GO:0070573">
    <property type="term" value="F:metallodipeptidase activity"/>
    <property type="evidence" value="ECO:0007669"/>
    <property type="project" value="InterPro"/>
</dbReference>
<dbReference type="Pfam" id="PF01244">
    <property type="entry name" value="Peptidase_M19"/>
    <property type="match status" value="1"/>
</dbReference>
<proteinExistence type="predicted"/>
<reference evidence="1" key="1">
    <citation type="journal article" date="2021" name="PeerJ">
        <title>Extensive microbial diversity within the chicken gut microbiome revealed by metagenomics and culture.</title>
        <authorList>
            <person name="Gilroy R."/>
            <person name="Ravi A."/>
            <person name="Getino M."/>
            <person name="Pursley I."/>
            <person name="Horton D.L."/>
            <person name="Alikhan N.F."/>
            <person name="Baker D."/>
            <person name="Gharbi K."/>
            <person name="Hall N."/>
            <person name="Watson M."/>
            <person name="Adriaenssens E.M."/>
            <person name="Foster-Nyarko E."/>
            <person name="Jarju S."/>
            <person name="Secka A."/>
            <person name="Antonio M."/>
            <person name="Oren A."/>
            <person name="Chaudhuri R.R."/>
            <person name="La Ragione R."/>
            <person name="Hildebrand F."/>
            <person name="Pallen M.J."/>
        </authorList>
    </citation>
    <scope>NUCLEOTIDE SEQUENCE</scope>
    <source>
        <strain evidence="1">USAMLcec4-12693</strain>
    </source>
</reference>
<dbReference type="PROSITE" id="PS51365">
    <property type="entry name" value="RENAL_DIPEPTIDASE_2"/>
    <property type="match status" value="1"/>
</dbReference>
<dbReference type="GO" id="GO:0006508">
    <property type="term" value="P:proteolysis"/>
    <property type="evidence" value="ECO:0007669"/>
    <property type="project" value="InterPro"/>
</dbReference>
<dbReference type="RefSeq" id="WP_270644858.1">
    <property type="nucleotide sequence ID" value="NZ_DYXE01000009.1"/>
</dbReference>
<reference evidence="1" key="2">
    <citation type="submission" date="2021-09" db="EMBL/GenBank/DDBJ databases">
        <authorList>
            <person name="Gilroy R."/>
        </authorList>
    </citation>
    <scope>NUCLEOTIDE SEQUENCE</scope>
    <source>
        <strain evidence="1">USAMLcec4-12693</strain>
    </source>
</reference>
<dbReference type="CDD" id="cd01301">
    <property type="entry name" value="rDP_like"/>
    <property type="match status" value="1"/>
</dbReference>